<feature type="region of interest" description="Disordered" evidence="1">
    <location>
        <begin position="1"/>
        <end position="33"/>
    </location>
</feature>
<evidence type="ECO:0000256" key="1">
    <source>
        <dbReference type="SAM" id="MobiDB-lite"/>
    </source>
</evidence>
<dbReference type="EMBL" id="JAWQEG010006932">
    <property type="protein sequence ID" value="KAK3853520.1"/>
    <property type="molecule type" value="Genomic_DNA"/>
</dbReference>
<sequence length="33" mass="3746">AGGSGWKEEWSQNDQTDQDNSDDVHRFAIEHGE</sequence>
<protein>
    <submittedName>
        <fullName evidence="2">Uncharacterized protein</fullName>
    </submittedName>
</protein>
<feature type="non-terminal residue" evidence="2">
    <location>
        <position position="1"/>
    </location>
</feature>
<evidence type="ECO:0000313" key="2">
    <source>
        <dbReference type="EMBL" id="KAK3853520.1"/>
    </source>
</evidence>
<keyword evidence="3" id="KW-1185">Reference proteome</keyword>
<organism evidence="2 3">
    <name type="scientific">Petrolisthes cinctipes</name>
    <name type="common">Flat porcelain crab</name>
    <dbReference type="NCBI Taxonomy" id="88211"/>
    <lineage>
        <taxon>Eukaryota</taxon>
        <taxon>Metazoa</taxon>
        <taxon>Ecdysozoa</taxon>
        <taxon>Arthropoda</taxon>
        <taxon>Crustacea</taxon>
        <taxon>Multicrustacea</taxon>
        <taxon>Malacostraca</taxon>
        <taxon>Eumalacostraca</taxon>
        <taxon>Eucarida</taxon>
        <taxon>Decapoda</taxon>
        <taxon>Pleocyemata</taxon>
        <taxon>Anomura</taxon>
        <taxon>Galatheoidea</taxon>
        <taxon>Porcellanidae</taxon>
        <taxon>Petrolisthes</taxon>
    </lineage>
</organism>
<feature type="compositionally biased region" description="Basic and acidic residues" evidence="1">
    <location>
        <begin position="22"/>
        <end position="33"/>
    </location>
</feature>
<feature type="compositionally biased region" description="Basic and acidic residues" evidence="1">
    <location>
        <begin position="1"/>
        <end position="10"/>
    </location>
</feature>
<gene>
    <name evidence="2" type="ORF">Pcinc_039947</name>
</gene>
<name>A0AAE1BMX8_PETCI</name>
<dbReference type="Proteomes" id="UP001286313">
    <property type="component" value="Unassembled WGS sequence"/>
</dbReference>
<comment type="caution">
    <text evidence="2">The sequence shown here is derived from an EMBL/GenBank/DDBJ whole genome shotgun (WGS) entry which is preliminary data.</text>
</comment>
<dbReference type="AlphaFoldDB" id="A0AAE1BMX8"/>
<evidence type="ECO:0000313" key="3">
    <source>
        <dbReference type="Proteomes" id="UP001286313"/>
    </source>
</evidence>
<reference evidence="2" key="1">
    <citation type="submission" date="2023-10" db="EMBL/GenBank/DDBJ databases">
        <title>Genome assemblies of two species of porcelain crab, Petrolisthes cinctipes and Petrolisthes manimaculis (Anomura: Porcellanidae).</title>
        <authorList>
            <person name="Angst P."/>
        </authorList>
    </citation>
    <scope>NUCLEOTIDE SEQUENCE</scope>
    <source>
        <strain evidence="2">PB745_01</strain>
        <tissue evidence="2">Gill</tissue>
    </source>
</reference>
<accession>A0AAE1BMX8</accession>
<proteinExistence type="predicted"/>